<dbReference type="EMBL" id="MPUH01000269">
    <property type="protein sequence ID" value="OMJ84427.1"/>
    <property type="molecule type" value="Genomic_DNA"/>
</dbReference>
<evidence type="ECO:0000313" key="8">
    <source>
        <dbReference type="Proteomes" id="UP000187209"/>
    </source>
</evidence>
<evidence type="ECO:0000256" key="2">
    <source>
        <dbReference type="ARBA" id="ARBA00022771"/>
    </source>
</evidence>
<evidence type="ECO:0000313" key="7">
    <source>
        <dbReference type="EMBL" id="OMJ84427.1"/>
    </source>
</evidence>
<feature type="domain" description="RanBP2-type" evidence="5">
    <location>
        <begin position="295"/>
        <end position="324"/>
    </location>
</feature>
<keyword evidence="8" id="KW-1185">Reference proteome</keyword>
<proteinExistence type="predicted"/>
<evidence type="ECO:0000256" key="1">
    <source>
        <dbReference type="ARBA" id="ARBA00022723"/>
    </source>
</evidence>
<reference evidence="7 8" key="1">
    <citation type="submission" date="2016-11" db="EMBL/GenBank/DDBJ databases">
        <title>The macronuclear genome of Stentor coeruleus: a giant cell with tiny introns.</title>
        <authorList>
            <person name="Slabodnick M."/>
            <person name="Ruby J.G."/>
            <person name="Reiff S.B."/>
            <person name="Swart E.C."/>
            <person name="Gosai S."/>
            <person name="Prabakaran S."/>
            <person name="Witkowska E."/>
            <person name="Larue G.E."/>
            <person name="Fisher S."/>
            <person name="Freeman R.M."/>
            <person name="Gunawardena J."/>
            <person name="Chu W."/>
            <person name="Stover N.A."/>
            <person name="Gregory B.D."/>
            <person name="Nowacki M."/>
            <person name="Derisi J."/>
            <person name="Roy S.W."/>
            <person name="Marshall W.F."/>
            <person name="Sood P."/>
        </authorList>
    </citation>
    <scope>NUCLEOTIDE SEQUENCE [LARGE SCALE GENOMIC DNA]</scope>
    <source>
        <strain evidence="7">WM001</strain>
    </source>
</reference>
<dbReference type="Proteomes" id="UP000187209">
    <property type="component" value="Unassembled WGS sequence"/>
</dbReference>
<dbReference type="PROSITE" id="PS01358">
    <property type="entry name" value="ZF_RANBP2_1"/>
    <property type="match status" value="2"/>
</dbReference>
<comment type="caution">
    <text evidence="7">The sequence shown here is derived from an EMBL/GenBank/DDBJ whole genome shotgun (WGS) entry which is preliminary data.</text>
</comment>
<accession>A0A1R2C611</accession>
<protein>
    <recommendedName>
        <fullName evidence="5">RanBP2-type domain-containing protein</fullName>
    </recommendedName>
</protein>
<evidence type="ECO:0000256" key="4">
    <source>
        <dbReference type="PROSITE-ProRule" id="PRU00322"/>
    </source>
</evidence>
<dbReference type="InterPro" id="IPR001876">
    <property type="entry name" value="Znf_RanBP2"/>
</dbReference>
<dbReference type="AlphaFoldDB" id="A0A1R2C611"/>
<dbReference type="EMBL" id="MPUH01000703">
    <property type="protein sequence ID" value="OMJ75214.1"/>
    <property type="molecule type" value="Genomic_DNA"/>
</dbReference>
<sequence length="810" mass="92856">MVSFQGKLSACLQLIRSDPNYQNILSHHNPCQSCLFCSRNPYFPSETNEKYQNPISILSEIIKSSEDSSPEKSIFSLSLTKKTKCECLTLVGQRDLHFEEYYCQGLIEPFNLSSALHNQVNINRIGYCPDTECQIRKSKSSGHIKNTKGLYFLSLNWRERNLETLLHIIKGIPSLLYLDSIYKAPTNTKKYLQGMIVEGWNQCLYIQLYPCFLFNSNSSEEIFLDYLPFIILQYSLFPTLLVYGDKENLGWDTILSKWGEELFLYKNFLTGDNKFLNICFYCWNQSHDNCENLNLSEEWDCHQCALKNPSYVIFCLQCDIFRRPIIDSDLSLCKVCIKPNCGFLYCKPCSQQGFCKYCSRAVYKTQAFLCPHCYVWVNSTYCKTCCTTIDPLKIICYRCATNFINSEEICSHNIGKSRCQVCLYEYTCAICCKNKTINDGAFCWKTKTRLRDCFCDKCEKYIPGNSLVCYNCVFSLKICKEGHLITKQSVKECPSCLRESSKFCLKCSDFDKEKCADRMFCNECSKELNDFSITKCRVCNMNPANNTENLGSCCKKYQVCEDCYGVLNTCPCGAKTITLDETCPKCKCDIKTKPLIIAKIYCKDNRGWTCKSCNFSNRIANDYCENCNMSTNENIKLKCTICNKECYGKICDFCNKIGNCGWCRKNILPSQGRYCAKCAGLCTERICENCLGIGVSKQDTICFMCSKSLWVCSCGKKYPPWHKKCDNCNRAKHLICAICDINYEQKKDCWRCGGICKNVPKNYCLGKKVSVVKDVNLCGGCSLKQKFCLCGSRILEVENVCKTCNREIKD</sequence>
<dbReference type="PROSITE" id="PS50199">
    <property type="entry name" value="ZF_RANBP2_2"/>
    <property type="match status" value="1"/>
</dbReference>
<dbReference type="GO" id="GO:0008270">
    <property type="term" value="F:zinc ion binding"/>
    <property type="evidence" value="ECO:0007669"/>
    <property type="project" value="UniProtKB-KW"/>
</dbReference>
<keyword evidence="3" id="KW-0862">Zinc</keyword>
<keyword evidence="1" id="KW-0479">Metal-binding</keyword>
<organism evidence="7 8">
    <name type="scientific">Stentor coeruleus</name>
    <dbReference type="NCBI Taxonomy" id="5963"/>
    <lineage>
        <taxon>Eukaryota</taxon>
        <taxon>Sar</taxon>
        <taxon>Alveolata</taxon>
        <taxon>Ciliophora</taxon>
        <taxon>Postciliodesmatophora</taxon>
        <taxon>Heterotrichea</taxon>
        <taxon>Heterotrichida</taxon>
        <taxon>Stentoridae</taxon>
        <taxon>Stentor</taxon>
    </lineage>
</organism>
<evidence type="ECO:0000256" key="3">
    <source>
        <dbReference type="ARBA" id="ARBA00022833"/>
    </source>
</evidence>
<evidence type="ECO:0000259" key="5">
    <source>
        <dbReference type="PROSITE" id="PS50199"/>
    </source>
</evidence>
<gene>
    <name evidence="7" type="ORF">SteCoe_14432</name>
    <name evidence="6" type="ORF">SteCoe_25690</name>
</gene>
<evidence type="ECO:0000313" key="6">
    <source>
        <dbReference type="EMBL" id="OMJ75214.1"/>
    </source>
</evidence>
<keyword evidence="2 4" id="KW-0863">Zinc-finger</keyword>
<name>A0A1R2C611_9CILI</name>